<evidence type="ECO:0000313" key="9">
    <source>
        <dbReference type="EMBL" id="MDE45733.1"/>
    </source>
</evidence>
<evidence type="ECO:0000256" key="6">
    <source>
        <dbReference type="ARBA" id="ARBA00023242"/>
    </source>
</evidence>
<proteinExistence type="inferred from homology"/>
<dbReference type="GO" id="GO:0006289">
    <property type="term" value="P:nucleotide-excision repair"/>
    <property type="evidence" value="ECO:0007669"/>
    <property type="project" value="InterPro"/>
</dbReference>
<evidence type="ECO:0000256" key="5">
    <source>
        <dbReference type="ARBA" id="ARBA00023163"/>
    </source>
</evidence>
<evidence type="ECO:0000256" key="3">
    <source>
        <dbReference type="ARBA" id="ARBA00022737"/>
    </source>
</evidence>
<dbReference type="Pfam" id="PF08567">
    <property type="entry name" value="PH_TFIIH"/>
    <property type="match status" value="1"/>
</dbReference>
<evidence type="ECO:0000256" key="1">
    <source>
        <dbReference type="ARBA" id="ARBA00004123"/>
    </source>
</evidence>
<reference evidence="9" key="1">
    <citation type="submission" date="2018-10" db="EMBL/GenBank/DDBJ databases">
        <title>Transcriptome assembly of Aceria tosichella (Wheat curl mite) Type 2.</title>
        <authorList>
            <person name="Scully E.D."/>
            <person name="Geib S.M."/>
            <person name="Palmer N.A."/>
            <person name="Gupta A.K."/>
            <person name="Sarath G."/>
            <person name="Tatineni S."/>
        </authorList>
    </citation>
    <scope>NUCLEOTIDE SEQUENCE</scope>
    <source>
        <strain evidence="9">LincolnNE</strain>
    </source>
</reference>
<feature type="domain" description="BSD" evidence="8">
    <location>
        <begin position="181"/>
        <end position="222"/>
    </location>
</feature>
<dbReference type="InterPro" id="IPR035925">
    <property type="entry name" value="BSD_dom_sf"/>
</dbReference>
<dbReference type="SMART" id="SM00751">
    <property type="entry name" value="BSD"/>
    <property type="match status" value="2"/>
</dbReference>
<dbReference type="Gene3D" id="1.10.3970.10">
    <property type="entry name" value="BSD domain"/>
    <property type="match status" value="1"/>
</dbReference>
<evidence type="ECO:0000259" key="8">
    <source>
        <dbReference type="PROSITE" id="PS50858"/>
    </source>
</evidence>
<dbReference type="GO" id="GO:0006351">
    <property type="term" value="P:DNA-templated transcription"/>
    <property type="evidence" value="ECO:0007669"/>
    <property type="project" value="InterPro"/>
</dbReference>
<dbReference type="SUPFAM" id="SSF140383">
    <property type="entry name" value="BSD domain-like"/>
    <property type="match status" value="2"/>
</dbReference>
<evidence type="ECO:0000256" key="2">
    <source>
        <dbReference type="ARBA" id="ARBA00009448"/>
    </source>
</evidence>
<name>A0A6G1S720_9ACAR</name>
<sequence length="497" mass="57372">MATKSEDIRLQMNNVKYKKGDGVLYLMGERLAWMPNSKNNFALSHKYSDIKMQKISPEGKAKIQLQIVLQTGDNTTFQFANLEDRTAVKDALLQILPQFKGKMPKDRERKALILSKNPNLLQLYKDLVETKIISVDEFWSQFASDTDIGDTQMEQEVGVSANFMSGIPLNGKQVKGTVSAETLFAILKTYPKVAKLHQELVPTKMTETEFWNKFFQSRYFNRDRTKDMFTDLVKSDEKEWKQCIVSDPFLDVELFDDNAYRNNPGDAPPDNHEQSLIKRFNQQSIRLIDSLSQTRPGQRVTSRKDGLSVDLNNPDDQDIESDFRANNQHWPRDMYSFLPQTTPLSASLINEHSEALKSWEPRSTNCLSSNDATEALKNLSPSGILMRSSDQNQLADTVPEELQAKLKSAYFASNELLRHFWLCFPAVEPSLEAKLCKLHDTIKKFETTKIQPLHDSLPRDHRHLLNHLMRRQFKEASNKFEDWKNKRRAREMMSAKK</sequence>
<keyword evidence="4" id="KW-0805">Transcription regulation</keyword>
<feature type="region of interest" description="Disordered" evidence="7">
    <location>
        <begin position="293"/>
        <end position="320"/>
    </location>
</feature>
<accession>A0A6G1S720</accession>
<evidence type="ECO:0000256" key="4">
    <source>
        <dbReference type="ARBA" id="ARBA00023015"/>
    </source>
</evidence>
<dbReference type="SUPFAM" id="SSF50729">
    <property type="entry name" value="PH domain-like"/>
    <property type="match status" value="1"/>
</dbReference>
<organism evidence="9">
    <name type="scientific">Aceria tosichella</name>
    <name type="common">wheat curl mite</name>
    <dbReference type="NCBI Taxonomy" id="561515"/>
    <lineage>
        <taxon>Eukaryota</taxon>
        <taxon>Metazoa</taxon>
        <taxon>Ecdysozoa</taxon>
        <taxon>Arthropoda</taxon>
        <taxon>Chelicerata</taxon>
        <taxon>Arachnida</taxon>
        <taxon>Acari</taxon>
        <taxon>Acariformes</taxon>
        <taxon>Trombidiformes</taxon>
        <taxon>Prostigmata</taxon>
        <taxon>Eupodina</taxon>
        <taxon>Eriophyoidea</taxon>
        <taxon>Eriophyidae</taxon>
        <taxon>Eriophyinae</taxon>
        <taxon>Aceriini</taxon>
        <taxon>Aceria</taxon>
    </lineage>
</organism>
<dbReference type="Pfam" id="PF03909">
    <property type="entry name" value="BSD"/>
    <property type="match status" value="1"/>
</dbReference>
<dbReference type="CDD" id="cd13229">
    <property type="entry name" value="PH_TFIIH"/>
    <property type="match status" value="1"/>
</dbReference>
<dbReference type="PANTHER" id="PTHR12856">
    <property type="entry name" value="TRANSCRIPTION INITIATION FACTOR IIH-RELATED"/>
    <property type="match status" value="1"/>
</dbReference>
<dbReference type="GO" id="GO:0000439">
    <property type="term" value="C:transcription factor TFIIH core complex"/>
    <property type="evidence" value="ECO:0007669"/>
    <property type="project" value="InterPro"/>
</dbReference>
<evidence type="ECO:0000256" key="7">
    <source>
        <dbReference type="SAM" id="MobiDB-lite"/>
    </source>
</evidence>
<gene>
    <name evidence="9" type="primary">Gtf2h1</name>
    <name evidence="9" type="ORF">g.14991</name>
</gene>
<keyword evidence="5" id="KW-0804">Transcription</keyword>
<feature type="domain" description="BSD" evidence="8">
    <location>
        <begin position="106"/>
        <end position="142"/>
    </location>
</feature>
<protein>
    <submittedName>
        <fullName evidence="9">General transcription factor IIH subunit 1</fullName>
    </submittedName>
</protein>
<dbReference type="AlphaFoldDB" id="A0A6G1S720"/>
<dbReference type="InterPro" id="IPR013876">
    <property type="entry name" value="TFIIH_BTF_p62_N"/>
</dbReference>
<comment type="similarity">
    <text evidence="2">Belongs to the TFB1 family.</text>
</comment>
<dbReference type="Gene3D" id="2.30.29.30">
    <property type="entry name" value="Pleckstrin-homology domain (PH domain)/Phosphotyrosine-binding domain (PTB)"/>
    <property type="match status" value="1"/>
</dbReference>
<dbReference type="InterPro" id="IPR027079">
    <property type="entry name" value="Tfb1/GTF2H1"/>
</dbReference>
<dbReference type="PROSITE" id="PS50858">
    <property type="entry name" value="BSD"/>
    <property type="match status" value="2"/>
</dbReference>
<dbReference type="InterPro" id="IPR011993">
    <property type="entry name" value="PH-like_dom_sf"/>
</dbReference>
<comment type="subcellular location">
    <subcellularLocation>
        <location evidence="1">Nucleus</location>
    </subcellularLocation>
</comment>
<dbReference type="Gene3D" id="6.10.140.1200">
    <property type="match status" value="1"/>
</dbReference>
<keyword evidence="6" id="KW-0539">Nucleus</keyword>
<dbReference type="InterPro" id="IPR005607">
    <property type="entry name" value="BSD_dom"/>
</dbReference>
<dbReference type="EMBL" id="GGYP01000962">
    <property type="protein sequence ID" value="MDE45733.1"/>
    <property type="molecule type" value="Transcribed_RNA"/>
</dbReference>
<keyword evidence="3" id="KW-0677">Repeat</keyword>